<proteinExistence type="predicted"/>
<dbReference type="Proteomes" id="UP001530400">
    <property type="component" value="Unassembled WGS sequence"/>
</dbReference>
<keyword evidence="3" id="KW-1185">Reference proteome</keyword>
<organism evidence="2 3">
    <name type="scientific">Cyclotella atomus</name>
    <dbReference type="NCBI Taxonomy" id="382360"/>
    <lineage>
        <taxon>Eukaryota</taxon>
        <taxon>Sar</taxon>
        <taxon>Stramenopiles</taxon>
        <taxon>Ochrophyta</taxon>
        <taxon>Bacillariophyta</taxon>
        <taxon>Coscinodiscophyceae</taxon>
        <taxon>Thalassiosirophycidae</taxon>
        <taxon>Stephanodiscales</taxon>
        <taxon>Stephanodiscaceae</taxon>
        <taxon>Cyclotella</taxon>
    </lineage>
</organism>
<evidence type="ECO:0000313" key="2">
    <source>
        <dbReference type="EMBL" id="KAL3774895.1"/>
    </source>
</evidence>
<comment type="caution">
    <text evidence="2">The sequence shown here is derived from an EMBL/GenBank/DDBJ whole genome shotgun (WGS) entry which is preliminary data.</text>
</comment>
<dbReference type="PANTHER" id="PTHR46599:SF3">
    <property type="entry name" value="PIGGYBAC TRANSPOSABLE ELEMENT-DERIVED PROTEIN 4"/>
    <property type="match status" value="1"/>
</dbReference>
<dbReference type="EMBL" id="JALLPJ020001174">
    <property type="protein sequence ID" value="KAL3774895.1"/>
    <property type="molecule type" value="Genomic_DNA"/>
</dbReference>
<evidence type="ECO:0000313" key="3">
    <source>
        <dbReference type="Proteomes" id="UP001530400"/>
    </source>
</evidence>
<protein>
    <recommendedName>
        <fullName evidence="1">PiggyBac transposable element-derived protein domain-containing protein</fullName>
    </recommendedName>
</protein>
<dbReference type="PANTHER" id="PTHR46599">
    <property type="entry name" value="PIGGYBAC TRANSPOSABLE ELEMENT-DERIVED PROTEIN 4"/>
    <property type="match status" value="1"/>
</dbReference>
<dbReference type="InterPro" id="IPR029526">
    <property type="entry name" value="PGBD"/>
</dbReference>
<gene>
    <name evidence="2" type="ORF">ACHAWO_011573</name>
</gene>
<dbReference type="Pfam" id="PF13843">
    <property type="entry name" value="DDE_Tnp_1_7"/>
    <property type="match status" value="1"/>
</dbReference>
<feature type="domain" description="PiggyBac transposable element-derived protein" evidence="1">
    <location>
        <begin position="165"/>
        <end position="330"/>
    </location>
</feature>
<dbReference type="AlphaFoldDB" id="A0ABD3NG36"/>
<sequence length="338" mass="39049">MARRKKRAGVGARCSVLFKKLHPGNYVAEHYPNTSDQERLDGLIATRYEETERRGKRMKMMFFTHPDHEGIEFSSSYFIVVAEGPPKGFFEAAAPAAAPEDAPEPIDESVFDSMNTAEDIALRMILSREAKDGVWDGLDPRRTSGVQDHSPSFTDNWDPKKASKYDMFWRLFPYKWFRDVCFAKTQQAMIDEKLKPISLGEFIRFFGLILLMATVGAGFSQESFWQPYHERTNPCPYNLNHYMSRTRFKCIQRELRFTDCAKPAYVDCFWEVRQMVSEWNKNMAAVFNAAGWAICLDESMSIWTSRLTCPGWVFCPRKPWPFGNEYHSAWCALCGFDG</sequence>
<accession>A0ABD3NG36</accession>
<evidence type="ECO:0000259" key="1">
    <source>
        <dbReference type="Pfam" id="PF13843"/>
    </source>
</evidence>
<reference evidence="2 3" key="1">
    <citation type="submission" date="2024-10" db="EMBL/GenBank/DDBJ databases">
        <title>Updated reference genomes for cyclostephanoid diatoms.</title>
        <authorList>
            <person name="Roberts W.R."/>
            <person name="Alverson A.J."/>
        </authorList>
    </citation>
    <scope>NUCLEOTIDE SEQUENCE [LARGE SCALE GENOMIC DNA]</scope>
    <source>
        <strain evidence="2 3">AJA010-31</strain>
    </source>
</reference>
<name>A0ABD3NG36_9STRA</name>